<feature type="transmembrane region" description="Helical" evidence="2">
    <location>
        <begin position="305"/>
        <end position="325"/>
    </location>
</feature>
<protein>
    <recommendedName>
        <fullName evidence="5">Transmembrane protein</fullName>
    </recommendedName>
</protein>
<dbReference type="AlphaFoldDB" id="A0A1A2XGM1"/>
<feature type="transmembrane region" description="Helical" evidence="2">
    <location>
        <begin position="331"/>
        <end position="351"/>
    </location>
</feature>
<dbReference type="RefSeq" id="WP_064922995.1">
    <property type="nucleotide sequence ID" value="NZ_LZJK01000126.1"/>
</dbReference>
<feature type="compositionally biased region" description="Low complexity" evidence="1">
    <location>
        <begin position="66"/>
        <end position="78"/>
    </location>
</feature>
<evidence type="ECO:0008006" key="5">
    <source>
        <dbReference type="Google" id="ProtNLM"/>
    </source>
</evidence>
<dbReference type="Proteomes" id="UP000093943">
    <property type="component" value="Unassembled WGS sequence"/>
</dbReference>
<organism evidence="3 4">
    <name type="scientific">Mycolicibacter sinensis (strain JDM601)</name>
    <name type="common">Mycobacterium sinense</name>
    <dbReference type="NCBI Taxonomy" id="875328"/>
    <lineage>
        <taxon>Bacteria</taxon>
        <taxon>Bacillati</taxon>
        <taxon>Actinomycetota</taxon>
        <taxon>Actinomycetes</taxon>
        <taxon>Mycobacteriales</taxon>
        <taxon>Mycobacteriaceae</taxon>
        <taxon>Mycolicibacter</taxon>
    </lineage>
</organism>
<name>A0A1A2XGM1_MYCSD</name>
<feature type="compositionally biased region" description="Basic and acidic residues" evidence="1">
    <location>
        <begin position="99"/>
        <end position="115"/>
    </location>
</feature>
<dbReference type="OrthoDB" id="4764613at2"/>
<keyword evidence="2" id="KW-0472">Membrane</keyword>
<reference evidence="4" key="1">
    <citation type="submission" date="2016-06" db="EMBL/GenBank/DDBJ databases">
        <authorList>
            <person name="Sutton G."/>
            <person name="Brinkac L."/>
            <person name="Sanka R."/>
            <person name="Adams M."/>
            <person name="Lau E."/>
            <person name="Sam S."/>
            <person name="Sreng N."/>
            <person name="Him V."/>
            <person name="Kerleguer A."/>
            <person name="Cheng S."/>
        </authorList>
    </citation>
    <scope>NUCLEOTIDE SEQUENCE [LARGE SCALE GENOMIC DNA]</scope>
    <source>
        <strain evidence="4">E1876</strain>
    </source>
</reference>
<proteinExistence type="predicted"/>
<sequence length="354" mass="37239">MTGPKPDPRDIETRPISVAELLAKNGTIGSPPVTGRRRRRRGNADAVTVAELTGEIPVIRDDENPPEQSAAAEPSESADGSDGEPSGGLLIGPAPGFVEDDRPATGPRPVERDTRPATGPRPVERIEPGLRSASEPRWPKSPAQPSRSTGPLPSAYPRPMRRSDAPAAENGRPAARPTASGAERMRPDPIDTYTDIEVDVMDADVRDADLSVSDSAYVRSFLSKAGSPERSVRSDFDSDAADLADADAFTDAEEADAPETEPVEEYVGRPGLVGGVLVVLQSMLAVAFGGGLFIAFDQLWRWNSIVALVLTGLVTLGLVAAVQAVRKTPDLVSTLIAVAVGLLVTLGPLALHAN</sequence>
<keyword evidence="2" id="KW-0812">Transmembrane</keyword>
<keyword evidence="2" id="KW-1133">Transmembrane helix</keyword>
<evidence type="ECO:0000313" key="4">
    <source>
        <dbReference type="Proteomes" id="UP000093943"/>
    </source>
</evidence>
<evidence type="ECO:0000256" key="1">
    <source>
        <dbReference type="SAM" id="MobiDB-lite"/>
    </source>
</evidence>
<feature type="transmembrane region" description="Helical" evidence="2">
    <location>
        <begin position="272"/>
        <end position="296"/>
    </location>
</feature>
<evidence type="ECO:0000256" key="2">
    <source>
        <dbReference type="SAM" id="Phobius"/>
    </source>
</evidence>
<dbReference type="EMBL" id="LZKG01000174">
    <property type="protein sequence ID" value="OBI24242.1"/>
    <property type="molecule type" value="Genomic_DNA"/>
</dbReference>
<feature type="region of interest" description="Disordered" evidence="1">
    <location>
        <begin position="21"/>
        <end position="189"/>
    </location>
</feature>
<gene>
    <name evidence="3" type="ORF">A5710_11135</name>
</gene>
<comment type="caution">
    <text evidence="3">The sequence shown here is derived from an EMBL/GenBank/DDBJ whole genome shotgun (WGS) entry which is preliminary data.</text>
</comment>
<accession>A0A1A2XGM1</accession>
<evidence type="ECO:0000313" key="3">
    <source>
        <dbReference type="EMBL" id="OBI24242.1"/>
    </source>
</evidence>